<sequence length="90" mass="10171">MTRFVIQELIAFQRFQETRVEFRFNLDSECILVGSGTRTIYCSSNTQTKADARNKRASTCNHLPLHIYSSSTLVPSAHIASKGFFNPTLV</sequence>
<gene>
    <name evidence="1" type="ORF">AMATHDRAFT_65598</name>
</gene>
<dbReference type="EMBL" id="KZ302065">
    <property type="protein sequence ID" value="PFH48358.1"/>
    <property type="molecule type" value="Genomic_DNA"/>
</dbReference>
<accession>A0A2A9NE89</accession>
<protein>
    <submittedName>
        <fullName evidence="1">Uncharacterized protein</fullName>
    </submittedName>
</protein>
<dbReference type="Proteomes" id="UP000242287">
    <property type="component" value="Unassembled WGS sequence"/>
</dbReference>
<proteinExistence type="predicted"/>
<reference evidence="1 2" key="1">
    <citation type="submission" date="2014-02" db="EMBL/GenBank/DDBJ databases">
        <title>Transposable element dynamics among asymbiotic and ectomycorrhizal Amanita fungi.</title>
        <authorList>
            <consortium name="DOE Joint Genome Institute"/>
            <person name="Hess J."/>
            <person name="Skrede I."/>
            <person name="Wolfe B."/>
            <person name="LaButti K."/>
            <person name="Ohm R.A."/>
            <person name="Grigoriev I.V."/>
            <person name="Pringle A."/>
        </authorList>
    </citation>
    <scope>NUCLEOTIDE SEQUENCE [LARGE SCALE GENOMIC DNA]</scope>
    <source>
        <strain evidence="1 2">SKay4041</strain>
    </source>
</reference>
<dbReference type="AlphaFoldDB" id="A0A2A9NE89"/>
<evidence type="ECO:0000313" key="2">
    <source>
        <dbReference type="Proteomes" id="UP000242287"/>
    </source>
</evidence>
<organism evidence="1 2">
    <name type="scientific">Amanita thiersii Skay4041</name>
    <dbReference type="NCBI Taxonomy" id="703135"/>
    <lineage>
        <taxon>Eukaryota</taxon>
        <taxon>Fungi</taxon>
        <taxon>Dikarya</taxon>
        <taxon>Basidiomycota</taxon>
        <taxon>Agaricomycotina</taxon>
        <taxon>Agaricomycetes</taxon>
        <taxon>Agaricomycetidae</taxon>
        <taxon>Agaricales</taxon>
        <taxon>Pluteineae</taxon>
        <taxon>Amanitaceae</taxon>
        <taxon>Amanita</taxon>
    </lineage>
</organism>
<keyword evidence="2" id="KW-1185">Reference proteome</keyword>
<feature type="non-terminal residue" evidence="1">
    <location>
        <position position="90"/>
    </location>
</feature>
<evidence type="ECO:0000313" key="1">
    <source>
        <dbReference type="EMBL" id="PFH48358.1"/>
    </source>
</evidence>
<name>A0A2A9NE89_9AGAR</name>